<comment type="caution">
    <text evidence="1">The sequence shown here is derived from an EMBL/GenBank/DDBJ whole genome shotgun (WGS) entry which is preliminary data.</text>
</comment>
<gene>
    <name evidence="1" type="ORF">LSTR_LSTR009588</name>
</gene>
<proteinExistence type="predicted"/>
<reference evidence="1 2" key="1">
    <citation type="journal article" date="2017" name="Gigascience">
        <title>Genome sequence of the small brown planthopper, Laodelphax striatellus.</title>
        <authorList>
            <person name="Zhu J."/>
            <person name="Jiang F."/>
            <person name="Wang X."/>
            <person name="Yang P."/>
            <person name="Bao Y."/>
            <person name="Zhao W."/>
            <person name="Wang W."/>
            <person name="Lu H."/>
            <person name="Wang Q."/>
            <person name="Cui N."/>
            <person name="Li J."/>
            <person name="Chen X."/>
            <person name="Luo L."/>
            <person name="Yu J."/>
            <person name="Kang L."/>
            <person name="Cui F."/>
        </authorList>
    </citation>
    <scope>NUCLEOTIDE SEQUENCE [LARGE SCALE GENOMIC DNA]</scope>
    <source>
        <strain evidence="1">Lst14</strain>
    </source>
</reference>
<sequence length="91" mass="10040">MRSAVVDFEALIAVKNPSAGAVQSHSRNFLKAFDGKVIITLGQIHSFGVYWIGIHNTWGQEYFRIPFNFETTLRRVMGCMNGGMMSGRGGG</sequence>
<accession>A0A482WRR3</accession>
<name>A0A482WRR3_LAOST</name>
<keyword evidence="2" id="KW-1185">Reference proteome</keyword>
<dbReference type="EMBL" id="QKKF02027689">
    <property type="protein sequence ID" value="RZF35720.1"/>
    <property type="molecule type" value="Genomic_DNA"/>
</dbReference>
<organism evidence="1 2">
    <name type="scientific">Laodelphax striatellus</name>
    <name type="common">Small brown planthopper</name>
    <name type="synonym">Delphax striatella</name>
    <dbReference type="NCBI Taxonomy" id="195883"/>
    <lineage>
        <taxon>Eukaryota</taxon>
        <taxon>Metazoa</taxon>
        <taxon>Ecdysozoa</taxon>
        <taxon>Arthropoda</taxon>
        <taxon>Hexapoda</taxon>
        <taxon>Insecta</taxon>
        <taxon>Pterygota</taxon>
        <taxon>Neoptera</taxon>
        <taxon>Paraneoptera</taxon>
        <taxon>Hemiptera</taxon>
        <taxon>Auchenorrhyncha</taxon>
        <taxon>Fulgoroidea</taxon>
        <taxon>Delphacidae</taxon>
        <taxon>Criomorphinae</taxon>
        <taxon>Laodelphax</taxon>
    </lineage>
</organism>
<evidence type="ECO:0000313" key="1">
    <source>
        <dbReference type="EMBL" id="RZF35720.1"/>
    </source>
</evidence>
<dbReference type="Proteomes" id="UP000291343">
    <property type="component" value="Unassembled WGS sequence"/>
</dbReference>
<dbReference type="InParanoid" id="A0A482WRR3"/>
<evidence type="ECO:0000313" key="2">
    <source>
        <dbReference type="Proteomes" id="UP000291343"/>
    </source>
</evidence>
<dbReference type="AlphaFoldDB" id="A0A482WRR3"/>
<protein>
    <submittedName>
        <fullName evidence="1">Uncharacterized protein</fullName>
    </submittedName>
</protein>